<proteinExistence type="inferred from homology"/>
<gene>
    <name evidence="8" type="ORF">IHE44_0014069</name>
    <name evidence="7" type="ORF">IHE44_013737</name>
</gene>
<evidence type="ECO:0000313" key="9">
    <source>
        <dbReference type="Proteomes" id="UP000618051"/>
    </source>
</evidence>
<keyword evidence="9" id="KW-1185">Reference proteome</keyword>
<dbReference type="EMBL" id="JADDUC010000078">
    <property type="protein sequence ID" value="KAG0119799.1"/>
    <property type="molecule type" value="Genomic_DNA"/>
</dbReference>
<organism evidence="7">
    <name type="scientific">Lamprotornis superbus</name>
    <dbReference type="NCBI Taxonomy" id="245042"/>
    <lineage>
        <taxon>Eukaryota</taxon>
        <taxon>Metazoa</taxon>
        <taxon>Chordata</taxon>
        <taxon>Craniata</taxon>
        <taxon>Vertebrata</taxon>
        <taxon>Euteleostomi</taxon>
        <taxon>Archelosauria</taxon>
        <taxon>Archosauria</taxon>
        <taxon>Dinosauria</taxon>
        <taxon>Saurischia</taxon>
        <taxon>Theropoda</taxon>
        <taxon>Coelurosauria</taxon>
        <taxon>Aves</taxon>
        <taxon>Neognathae</taxon>
        <taxon>Neoaves</taxon>
        <taxon>Telluraves</taxon>
        <taxon>Australaves</taxon>
        <taxon>Passeriformes</taxon>
        <taxon>Sturnidae</taxon>
        <taxon>Lamprotornis</taxon>
    </lineage>
</organism>
<dbReference type="OrthoDB" id="5961210at2759"/>
<evidence type="ECO:0000256" key="5">
    <source>
        <dbReference type="ARBA" id="ARBA00023242"/>
    </source>
</evidence>
<reference evidence="8" key="3">
    <citation type="submission" date="2022-01" db="EMBL/GenBank/DDBJ databases">
        <authorList>
            <person name="Rubenstein D.R."/>
        </authorList>
    </citation>
    <scope>NUCLEOTIDE SEQUENCE</scope>
    <source>
        <strain evidence="8">SS15</strain>
        <tissue evidence="8">Liver</tissue>
    </source>
</reference>
<evidence type="ECO:0000256" key="1">
    <source>
        <dbReference type="ARBA" id="ARBA00005562"/>
    </source>
</evidence>
<evidence type="ECO:0000256" key="2">
    <source>
        <dbReference type="ARBA" id="ARBA00023015"/>
    </source>
</evidence>
<comment type="similarity">
    <text evidence="1">Belongs to the ETS family.</text>
</comment>
<dbReference type="SUPFAM" id="SSF47769">
    <property type="entry name" value="SAM/Pointed domain"/>
    <property type="match status" value="1"/>
</dbReference>
<dbReference type="PROSITE" id="PS51433">
    <property type="entry name" value="PNT"/>
    <property type="match status" value="1"/>
</dbReference>
<keyword evidence="4" id="KW-0804">Transcription</keyword>
<dbReference type="InterPro" id="IPR003118">
    <property type="entry name" value="Pointed_dom"/>
</dbReference>
<evidence type="ECO:0000313" key="7">
    <source>
        <dbReference type="EMBL" id="KAG0119799.1"/>
    </source>
</evidence>
<keyword evidence="5" id="KW-0539">Nucleus</keyword>
<keyword evidence="2" id="KW-0805">Transcription regulation</keyword>
<accession>A0A835NR08</accession>
<dbReference type="InterPro" id="IPR013761">
    <property type="entry name" value="SAM/pointed_sf"/>
</dbReference>
<dbReference type="FunFam" id="1.10.150.50:FF:000026">
    <property type="entry name" value="ETS homologous factor isoform X1"/>
    <property type="match status" value="1"/>
</dbReference>
<reference evidence="7" key="1">
    <citation type="submission" date="2020-10" db="EMBL/GenBank/DDBJ databases">
        <title>Feather gene expression reveals the developmental basis of iridescence in African starlings.</title>
        <authorList>
            <person name="Rubenstein D.R."/>
        </authorList>
    </citation>
    <scope>NUCLEOTIDE SEQUENCE</scope>
    <source>
        <strain evidence="7">SS15</strain>
        <tissue evidence="7">Liver</tissue>
    </source>
</reference>
<dbReference type="Gene3D" id="1.10.150.50">
    <property type="entry name" value="Transcription Factor, Ets-1"/>
    <property type="match status" value="1"/>
</dbReference>
<keyword evidence="3" id="KW-0238">DNA-binding</keyword>
<dbReference type="SMART" id="SM00251">
    <property type="entry name" value="SAM_PNT"/>
    <property type="match status" value="1"/>
</dbReference>
<dbReference type="Proteomes" id="UP000618051">
    <property type="component" value="Unassembled WGS sequence"/>
</dbReference>
<evidence type="ECO:0000256" key="4">
    <source>
        <dbReference type="ARBA" id="ARBA00023163"/>
    </source>
</evidence>
<dbReference type="EMBL" id="JADDUC020000007">
    <property type="protein sequence ID" value="KAI1237971.1"/>
    <property type="molecule type" value="Genomic_DNA"/>
</dbReference>
<dbReference type="AlphaFoldDB" id="A0A835NR08"/>
<dbReference type="InterPro" id="IPR033071">
    <property type="entry name" value="EHF_SAM_Pointed_dom"/>
</dbReference>
<protein>
    <recommendedName>
        <fullName evidence="6">PNT domain-containing protein</fullName>
    </recommendedName>
</protein>
<evidence type="ECO:0000313" key="8">
    <source>
        <dbReference type="EMBL" id="KAI1237971.1"/>
    </source>
</evidence>
<evidence type="ECO:0000259" key="6">
    <source>
        <dbReference type="PROSITE" id="PS51433"/>
    </source>
</evidence>
<dbReference type="GO" id="GO:1990837">
    <property type="term" value="F:sequence-specific double-stranded DNA binding"/>
    <property type="evidence" value="ECO:0007669"/>
    <property type="project" value="UniProtKB-ARBA"/>
</dbReference>
<name>A0A835NR08_9PASS</name>
<evidence type="ECO:0000256" key="3">
    <source>
        <dbReference type="ARBA" id="ARBA00023125"/>
    </source>
</evidence>
<reference evidence="8 9" key="2">
    <citation type="journal article" date="2021" name="J. Hered.">
        <title>Feather Gene Expression Elucidates the Developmental Basis of Plumage Iridescence in African Starlings.</title>
        <authorList>
            <person name="Rubenstein D.R."/>
            <person name="Corvelo A."/>
            <person name="MacManes M.D."/>
            <person name="Maia R."/>
            <person name="Narzisi G."/>
            <person name="Rousaki A."/>
            <person name="Vandenabeele P."/>
            <person name="Shawkey M.D."/>
            <person name="Solomon J."/>
        </authorList>
    </citation>
    <scope>NUCLEOTIDE SEQUENCE [LARGE SCALE GENOMIC DNA]</scope>
    <source>
        <strain evidence="8">SS15</strain>
    </source>
</reference>
<sequence>MEYYQLKQSRVLNGLQITVDTQPKESQHFIKIVNCTYCTCILLQKQRNLINSVASIQNSPTQTIQEWLDSHVSGNDFCQRTNCESSDRRLEELCGDQIHVNFVAAVQKKDKQRESPDCLRKPPVILSVLNHMTTFFDSVTCKTYNNVGKLVVVTVENQTSPITKENLPSCIHLMYKVQRKQKNKPKSSFPKAHNISSSFYGTQWHEIHPQYWTKFQVWEWLQHLLDTNQLDANCIPFQEFDINGEHLCSMSLQEFTQAAGTAGQLLYSNLQHLKWNGQCGSDMYQSHNVIVKTEQTDHACPYPHALYPTSPSLFVYPSLMVSWKEENYLYDSGYGSTVELLDSKTFCRAQISMMTPSHQSSAQGQASAPSSTAVPMFHGELIPAEQGAAFGASHALCLPLS</sequence>
<dbReference type="CDD" id="cd08539">
    <property type="entry name" value="SAM_PNT-ESE-3-like"/>
    <property type="match status" value="1"/>
</dbReference>
<comment type="caution">
    <text evidence="7">The sequence shown here is derived from an EMBL/GenBank/DDBJ whole genome shotgun (WGS) entry which is preliminary data.</text>
</comment>
<feature type="domain" description="PNT" evidence="6">
    <location>
        <begin position="191"/>
        <end position="277"/>
    </location>
</feature>
<dbReference type="Pfam" id="PF02198">
    <property type="entry name" value="SAM_PNT"/>
    <property type="match status" value="1"/>
</dbReference>